<evidence type="ECO:0000256" key="10">
    <source>
        <dbReference type="ARBA" id="ARBA00049176"/>
    </source>
</evidence>
<feature type="binding site" evidence="13">
    <location>
        <position position="143"/>
    </location>
    <ligand>
        <name>Mg(2+)</name>
        <dbReference type="ChEBI" id="CHEBI:18420"/>
    </ligand>
</feature>
<evidence type="ECO:0000313" key="17">
    <source>
        <dbReference type="Proteomes" id="UP000230202"/>
    </source>
</evidence>
<name>A0A2N9X7X2_9NEIS</name>
<dbReference type="GO" id="GO:0008897">
    <property type="term" value="F:holo-[acyl-carrier-protein] synthase activity"/>
    <property type="evidence" value="ECO:0007669"/>
    <property type="project" value="InterPro"/>
</dbReference>
<organism evidence="16 17">
    <name type="scientific">Snodgrassella alvi</name>
    <dbReference type="NCBI Taxonomy" id="1196083"/>
    <lineage>
        <taxon>Bacteria</taxon>
        <taxon>Pseudomonadati</taxon>
        <taxon>Pseudomonadota</taxon>
        <taxon>Betaproteobacteria</taxon>
        <taxon>Neisseriales</taxon>
        <taxon>Neisseriaceae</taxon>
        <taxon>Snodgrassella</taxon>
    </lineage>
</organism>
<dbReference type="InterPro" id="IPR041354">
    <property type="entry name" value="4PPT_N"/>
</dbReference>
<evidence type="ECO:0000256" key="5">
    <source>
        <dbReference type="ARBA" id="ARBA00019087"/>
    </source>
</evidence>
<comment type="function">
    <text evidence="1">Involved in the biosynthesis of the siderophore enterobactin (enterochelin), which is a macrocyclic trimeric lactone of N-(2,3-dihydroxybenzoyl)-serine. The serine trilactone serves as a scaffolding for the three catechol functionalities that provide hexadentate coordination for the tightly ligated iron(2+) atoms. Plays an essential role in the assembly of the enterobactin by catalyzing the transfer of the 4'-phosphopantetheine (Ppant) moiety from coenzyme A to the apo-domains of both EntB (ArCP domain) and EntF (PCP domain) to yield their holo-forms which make them competent for the activation of 2,3-dihydroxybenzoate (DHB) and L-serine, respectively.</text>
</comment>
<keyword evidence="7" id="KW-0259">Enterobactin biosynthesis</keyword>
<comment type="caution">
    <text evidence="16">The sequence shown here is derived from an EMBL/GenBank/DDBJ whole genome shotgun (WGS) entry which is preliminary data.</text>
</comment>
<evidence type="ECO:0000256" key="2">
    <source>
        <dbReference type="ARBA" id="ARBA00004993"/>
    </source>
</evidence>
<dbReference type="InterPro" id="IPR003542">
    <property type="entry name" value="Enbac_synth_compD-like"/>
</dbReference>
<evidence type="ECO:0000256" key="11">
    <source>
        <dbReference type="ARBA" id="ARBA00049191"/>
    </source>
</evidence>
<dbReference type="Pfam" id="PF01648">
    <property type="entry name" value="ACPS"/>
    <property type="match status" value="1"/>
</dbReference>
<dbReference type="SUPFAM" id="SSF56214">
    <property type="entry name" value="4'-phosphopantetheinyl transferase"/>
    <property type="match status" value="1"/>
</dbReference>
<feature type="binding site" evidence="13">
    <location>
        <position position="142"/>
    </location>
    <ligand>
        <name>Mg(2+)</name>
        <dbReference type="ChEBI" id="CHEBI:18420"/>
    </ligand>
</feature>
<gene>
    <name evidence="16" type="ORF">BHC54_04295</name>
</gene>
<comment type="similarity">
    <text evidence="3">Belongs to the P-Pant transferase superfamily. EntD family.</text>
</comment>
<feature type="binding site" evidence="12">
    <location>
        <position position="142"/>
    </location>
    <ligand>
        <name>CoA</name>
        <dbReference type="ChEBI" id="CHEBI:57287"/>
    </ligand>
</feature>
<keyword evidence="6" id="KW-0808">Transferase</keyword>
<comment type="pathway">
    <text evidence="2">Siderophore biosynthesis; enterobactin biosynthesis.</text>
</comment>
<dbReference type="GO" id="GO:0009239">
    <property type="term" value="P:enterobactin biosynthetic process"/>
    <property type="evidence" value="ECO:0007669"/>
    <property type="project" value="UniProtKB-UniPathway"/>
</dbReference>
<evidence type="ECO:0000256" key="1">
    <source>
        <dbReference type="ARBA" id="ARBA00003937"/>
    </source>
</evidence>
<dbReference type="GO" id="GO:0000287">
    <property type="term" value="F:magnesium ion binding"/>
    <property type="evidence" value="ECO:0007669"/>
    <property type="project" value="InterPro"/>
</dbReference>
<evidence type="ECO:0000256" key="9">
    <source>
        <dbReference type="ARBA" id="ARBA00031996"/>
    </source>
</evidence>
<evidence type="ECO:0000259" key="15">
    <source>
        <dbReference type="Pfam" id="PF17837"/>
    </source>
</evidence>
<feature type="binding site" evidence="12">
    <location>
        <begin position="115"/>
        <end position="116"/>
    </location>
    <ligand>
        <name>CoA</name>
        <dbReference type="ChEBI" id="CHEBI:57287"/>
    </ligand>
</feature>
<keyword evidence="13" id="KW-0460">Magnesium</keyword>
<dbReference type="RefSeq" id="WP_100151904.1">
    <property type="nucleotide sequence ID" value="NZ_MEIL01000023.1"/>
</dbReference>
<feature type="domain" description="4'-phosphopantetheinyl transferase" evidence="14">
    <location>
        <begin position="139"/>
        <end position="233"/>
    </location>
</feature>
<evidence type="ECO:0000259" key="14">
    <source>
        <dbReference type="Pfam" id="PF01648"/>
    </source>
</evidence>
<reference evidence="16" key="1">
    <citation type="journal article" date="2017" name="MBio">
        <title>Type VI secretion-mediated competition in the bee gut microbiome.</title>
        <authorList>
            <person name="Steele M.I."/>
            <person name="Kwong W.K."/>
            <person name="Powell J.E."/>
            <person name="Whiteley M."/>
            <person name="Moran N.A."/>
        </authorList>
    </citation>
    <scope>NUCLEOTIDE SEQUENCE [LARGE SCALE GENOMIC DNA]</scope>
    <source>
        <strain evidence="16">WkB273</strain>
    </source>
</reference>
<evidence type="ECO:0000256" key="3">
    <source>
        <dbReference type="ARBA" id="ARBA00008342"/>
    </source>
</evidence>
<dbReference type="InterPro" id="IPR037143">
    <property type="entry name" value="4-PPantetheinyl_Trfase_dom_sf"/>
</dbReference>
<dbReference type="GO" id="GO:0005886">
    <property type="term" value="C:plasma membrane"/>
    <property type="evidence" value="ECO:0007669"/>
    <property type="project" value="TreeGrafter"/>
</dbReference>
<feature type="binding site" evidence="12">
    <location>
        <position position="188"/>
    </location>
    <ligand>
        <name>CoA</name>
        <dbReference type="ChEBI" id="CHEBI:57287"/>
    </ligand>
</feature>
<proteinExistence type="inferred from homology"/>
<dbReference type="InterPro" id="IPR008278">
    <property type="entry name" value="4-PPantetheinyl_Trfase_dom"/>
</dbReference>
<dbReference type="Gene3D" id="3.90.470.20">
    <property type="entry name" value="4'-phosphopantetheinyl transferase domain"/>
    <property type="match status" value="1"/>
</dbReference>
<dbReference type="Proteomes" id="UP000230202">
    <property type="component" value="Unassembled WGS sequence"/>
</dbReference>
<evidence type="ECO:0000256" key="13">
    <source>
        <dbReference type="PIRSR" id="PIRSR603542-2"/>
    </source>
</evidence>
<dbReference type="PANTHER" id="PTHR38096">
    <property type="entry name" value="ENTEROBACTIN SYNTHASE COMPONENT D"/>
    <property type="match status" value="1"/>
</dbReference>
<dbReference type="Pfam" id="PF17837">
    <property type="entry name" value="4PPT_N"/>
    <property type="match status" value="1"/>
</dbReference>
<comment type="cofactor">
    <cofactor evidence="13">
        <name>Mg(2+)</name>
        <dbReference type="ChEBI" id="CHEBI:18420"/>
    </cofactor>
</comment>
<dbReference type="PANTHER" id="PTHR38096:SF1">
    <property type="entry name" value="ENTEROBACTIN SYNTHASE COMPONENT D"/>
    <property type="match status" value="1"/>
</dbReference>
<keyword evidence="17" id="KW-1185">Reference proteome</keyword>
<feature type="domain" description="4'-phosphopantetheinyl transferase N-terminal" evidence="15">
    <location>
        <begin position="64"/>
        <end position="117"/>
    </location>
</feature>
<dbReference type="PRINTS" id="PR01399">
    <property type="entry name" value="ENTSNTHTASED"/>
</dbReference>
<evidence type="ECO:0000256" key="7">
    <source>
        <dbReference type="ARBA" id="ARBA00023191"/>
    </source>
</evidence>
<feature type="binding site" evidence="12">
    <location>
        <position position="79"/>
    </location>
    <ligand>
        <name>CoA</name>
        <dbReference type="ChEBI" id="CHEBI:57287"/>
    </ligand>
</feature>
<evidence type="ECO:0000256" key="12">
    <source>
        <dbReference type="PIRSR" id="PIRSR603542-1"/>
    </source>
</evidence>
<dbReference type="EMBL" id="MEIL01000023">
    <property type="protein sequence ID" value="PIT39981.1"/>
    <property type="molecule type" value="Genomic_DNA"/>
</dbReference>
<comment type="subunit">
    <text evidence="4">EntB, EntD, EntE, and EntF form a multienzyme complex called enterobactin synthase.</text>
</comment>
<evidence type="ECO:0000256" key="4">
    <source>
        <dbReference type="ARBA" id="ARBA00011503"/>
    </source>
</evidence>
<dbReference type="UniPathway" id="UPA00017"/>
<protein>
    <recommendedName>
        <fullName evidence="5">Enterobactin synthase component D</fullName>
    </recommendedName>
    <alternativeName>
        <fullName evidence="8">4'-phosphopantetheinyl transferase EntD</fullName>
    </alternativeName>
    <alternativeName>
        <fullName evidence="9">Enterochelin synthase D</fullName>
    </alternativeName>
</protein>
<evidence type="ECO:0000256" key="8">
    <source>
        <dbReference type="ARBA" id="ARBA00029894"/>
    </source>
</evidence>
<evidence type="ECO:0000256" key="6">
    <source>
        <dbReference type="ARBA" id="ARBA00022679"/>
    </source>
</evidence>
<feature type="binding site" evidence="12">
    <location>
        <position position="71"/>
    </location>
    <ligand>
        <name>CoA</name>
        <dbReference type="ChEBI" id="CHEBI:57287"/>
    </ligand>
</feature>
<evidence type="ECO:0000313" key="16">
    <source>
        <dbReference type="EMBL" id="PIT39981.1"/>
    </source>
</evidence>
<feature type="binding site" evidence="13">
    <location>
        <position position="144"/>
    </location>
    <ligand>
        <name>Mg(2+)</name>
        <dbReference type="ChEBI" id="CHEBI:18420"/>
    </ligand>
</feature>
<comment type="catalytic activity">
    <reaction evidence="11">
        <text>apo-[peptidyl-carrier protein] + CoA = holo-[peptidyl-carrier protein] + adenosine 3',5'-bisphosphate + H(+)</text>
        <dbReference type="Rhea" id="RHEA:46228"/>
        <dbReference type="Rhea" id="RHEA-COMP:11479"/>
        <dbReference type="Rhea" id="RHEA-COMP:11480"/>
        <dbReference type="ChEBI" id="CHEBI:15378"/>
        <dbReference type="ChEBI" id="CHEBI:29999"/>
        <dbReference type="ChEBI" id="CHEBI:57287"/>
        <dbReference type="ChEBI" id="CHEBI:58343"/>
        <dbReference type="ChEBI" id="CHEBI:64479"/>
    </reaction>
</comment>
<feature type="binding site" evidence="12">
    <location>
        <position position="192"/>
    </location>
    <ligand>
        <name>CoA</name>
        <dbReference type="ChEBI" id="CHEBI:57287"/>
    </ligand>
</feature>
<sequence>MDIEENTFSNTNASGRNTSATIKFSHRTLNIGHSVIHQIRIPFLDTTVLHELCQSHSILLPEPIRHSRPKRQVEFVAGRLAAQYALQPFGYRHITLATGTCGEPLFPKTLQGSISHSIYAQHCTAVACVQKIQPAQHYIGIDIEHRQHQHNLDTRKNRLNLFLHPREQQLIATQISPQQALLLFSAKESIIKAWFHRYQHLISFSAITYQTADSHQLIFQVHAQPAAPQLAIVHYRFSQQEIITLACI</sequence>
<keyword evidence="13" id="KW-0479">Metal-binding</keyword>
<dbReference type="AlphaFoldDB" id="A0A2N9X7X2"/>
<accession>A0A2N9X7X2</accession>
<comment type="catalytic activity">
    <reaction evidence="10">
        <text>apo-[aryl-carrier protein] + CoA = holo-[aryl-carrier protein] + adenosine 3',5'-bisphosphate + H(+)</text>
        <dbReference type="Rhea" id="RHEA:48404"/>
        <dbReference type="Rhea" id="RHEA-COMP:15903"/>
        <dbReference type="Rhea" id="RHEA-COMP:17557"/>
        <dbReference type="ChEBI" id="CHEBI:15378"/>
        <dbReference type="ChEBI" id="CHEBI:29999"/>
        <dbReference type="ChEBI" id="CHEBI:57287"/>
        <dbReference type="ChEBI" id="CHEBI:58343"/>
        <dbReference type="ChEBI" id="CHEBI:64479"/>
    </reaction>
</comment>
<dbReference type="GO" id="GO:0009366">
    <property type="term" value="C:enterobactin synthetase complex"/>
    <property type="evidence" value="ECO:0007669"/>
    <property type="project" value="InterPro"/>
</dbReference>